<keyword evidence="3" id="KW-1185">Reference proteome</keyword>
<dbReference type="EMBL" id="SMMG02000004">
    <property type="protein sequence ID" value="KAA3477605.1"/>
    <property type="molecule type" value="Genomic_DNA"/>
</dbReference>
<dbReference type="Proteomes" id="UP000325315">
    <property type="component" value="Unassembled WGS sequence"/>
</dbReference>
<feature type="transmembrane region" description="Helical" evidence="1">
    <location>
        <begin position="45"/>
        <end position="65"/>
    </location>
</feature>
<name>A0A5B6W8S0_9ROSI</name>
<gene>
    <name evidence="2" type="ORF">EPI10_011484</name>
</gene>
<sequence length="113" mass="12715">MNRMMHRVESQWMCFLFPPWAVVLKPSRGLWEPLLKQTPSLLYEATSSFTIVGFGLFFKVFSINFTTATRCNIFLTTTSSLPSSSPPPAPVYEGPLPPIILVSYTSPPPPPFY</sequence>
<keyword evidence="1" id="KW-1133">Transmembrane helix</keyword>
<comment type="caution">
    <text evidence="2">The sequence shown here is derived from an EMBL/GenBank/DDBJ whole genome shotgun (WGS) entry which is preliminary data.</text>
</comment>
<evidence type="ECO:0000313" key="2">
    <source>
        <dbReference type="EMBL" id="KAA3477605.1"/>
    </source>
</evidence>
<protein>
    <submittedName>
        <fullName evidence="2">Leucine-rich repeat family protein</fullName>
    </submittedName>
</protein>
<keyword evidence="1" id="KW-0812">Transmembrane</keyword>
<evidence type="ECO:0000256" key="1">
    <source>
        <dbReference type="SAM" id="Phobius"/>
    </source>
</evidence>
<keyword evidence="1" id="KW-0472">Membrane</keyword>
<dbReference type="AlphaFoldDB" id="A0A5B6W8S0"/>
<evidence type="ECO:0000313" key="3">
    <source>
        <dbReference type="Proteomes" id="UP000325315"/>
    </source>
</evidence>
<reference evidence="3" key="1">
    <citation type="journal article" date="2019" name="Plant Biotechnol. J.">
        <title>Genome sequencing of the Australian wild diploid species Gossypium australe highlights disease resistance and delayed gland morphogenesis.</title>
        <authorList>
            <person name="Cai Y."/>
            <person name="Cai X."/>
            <person name="Wang Q."/>
            <person name="Wang P."/>
            <person name="Zhang Y."/>
            <person name="Cai C."/>
            <person name="Xu Y."/>
            <person name="Wang K."/>
            <person name="Zhou Z."/>
            <person name="Wang C."/>
            <person name="Geng S."/>
            <person name="Li B."/>
            <person name="Dong Q."/>
            <person name="Hou Y."/>
            <person name="Wang H."/>
            <person name="Ai P."/>
            <person name="Liu Z."/>
            <person name="Yi F."/>
            <person name="Sun M."/>
            <person name="An G."/>
            <person name="Cheng J."/>
            <person name="Zhang Y."/>
            <person name="Shi Q."/>
            <person name="Xie Y."/>
            <person name="Shi X."/>
            <person name="Chang Y."/>
            <person name="Huang F."/>
            <person name="Chen Y."/>
            <person name="Hong S."/>
            <person name="Mi L."/>
            <person name="Sun Q."/>
            <person name="Zhang L."/>
            <person name="Zhou B."/>
            <person name="Peng R."/>
            <person name="Zhang X."/>
            <person name="Liu F."/>
        </authorList>
    </citation>
    <scope>NUCLEOTIDE SEQUENCE [LARGE SCALE GENOMIC DNA]</scope>
    <source>
        <strain evidence="3">cv. PA1801</strain>
    </source>
</reference>
<organism evidence="2 3">
    <name type="scientific">Gossypium australe</name>
    <dbReference type="NCBI Taxonomy" id="47621"/>
    <lineage>
        <taxon>Eukaryota</taxon>
        <taxon>Viridiplantae</taxon>
        <taxon>Streptophyta</taxon>
        <taxon>Embryophyta</taxon>
        <taxon>Tracheophyta</taxon>
        <taxon>Spermatophyta</taxon>
        <taxon>Magnoliopsida</taxon>
        <taxon>eudicotyledons</taxon>
        <taxon>Gunneridae</taxon>
        <taxon>Pentapetalae</taxon>
        <taxon>rosids</taxon>
        <taxon>malvids</taxon>
        <taxon>Malvales</taxon>
        <taxon>Malvaceae</taxon>
        <taxon>Malvoideae</taxon>
        <taxon>Gossypium</taxon>
    </lineage>
</organism>
<accession>A0A5B6W8S0</accession>
<proteinExistence type="predicted"/>